<gene>
    <name evidence="4" type="ORF">SAMN04489844_1199</name>
</gene>
<evidence type="ECO:0000256" key="1">
    <source>
        <dbReference type="SAM" id="Coils"/>
    </source>
</evidence>
<reference evidence="5" key="1">
    <citation type="submission" date="2016-10" db="EMBL/GenBank/DDBJ databases">
        <authorList>
            <person name="Varghese N."/>
            <person name="Submissions S."/>
        </authorList>
    </citation>
    <scope>NUCLEOTIDE SEQUENCE [LARGE SCALE GENOMIC DNA]</scope>
    <source>
        <strain evidence="5">DSM 22017</strain>
    </source>
</reference>
<protein>
    <submittedName>
        <fullName evidence="4">Glycosyl transferase family 2</fullName>
    </submittedName>
</protein>
<feature type="region of interest" description="Disordered" evidence="2">
    <location>
        <begin position="171"/>
        <end position="205"/>
    </location>
</feature>
<dbReference type="Proteomes" id="UP000198742">
    <property type="component" value="Unassembled WGS sequence"/>
</dbReference>
<keyword evidence="4" id="KW-0808">Transferase</keyword>
<sequence>MTEIDDLPVVTLLVGAPSATGQADWELATPGGDVRIVENVDALRAALAGLHDGQPVVIVEAATTPGPEVVDRLLAARWSADVVDARTLPVDLSLAPEVDMAAELAAVRVGKVRPRMSGCCVLASASIAAEVADVLGGARDDGTGRELAAGLEEAGRSAAVAVLATVVRHADLPGDQPGDASGGAEPGDVAVPPTAHPNAHPTTHPALLPATALHQVLSTTGLLPAPAPDDAADRPFLTVLTRTQGRRRRSLEDLQACLSAQADVDFEWLVVCHRTTPEELASVREVVALAPERLADRIRVVEVERPGRSSPLNDGFATARGRYVAVLDDDDLPAPGWVSSFHRLEPEHAGRVLRVGSLRQSVVPHGEGEDAVAVSVGNPRRDWPQRFDLLDHLRYNETPPPSLAFPRGAFHSLRISYDESLDVTEDWDFLVRTAALVGVTDSPAITAVYHWWLSGETSRSVHDEAHWDNARQRVLDGFAGAQVLLAGDGGRRVQAELAQARERIAELEASQHEVIMKLDRTATAHQETVENWRATEARVEELKERLDTVRTRHNTRIDLLEAIEEILRTTGAERPAHSLYEMGPQQLKRVFDGLSTEPARTGRERWWRR</sequence>
<feature type="compositionally biased region" description="Low complexity" evidence="2">
    <location>
        <begin position="192"/>
        <end position="205"/>
    </location>
</feature>
<dbReference type="InterPro" id="IPR029044">
    <property type="entry name" value="Nucleotide-diphossugar_trans"/>
</dbReference>
<evidence type="ECO:0000313" key="5">
    <source>
        <dbReference type="Proteomes" id="UP000198742"/>
    </source>
</evidence>
<evidence type="ECO:0000259" key="3">
    <source>
        <dbReference type="Pfam" id="PF00535"/>
    </source>
</evidence>
<dbReference type="InterPro" id="IPR001173">
    <property type="entry name" value="Glyco_trans_2-like"/>
</dbReference>
<name>A0A1H4MRT6_9ACTN</name>
<dbReference type="CDD" id="cd00761">
    <property type="entry name" value="Glyco_tranf_GTA_type"/>
    <property type="match status" value="1"/>
</dbReference>
<dbReference type="SUPFAM" id="SSF53448">
    <property type="entry name" value="Nucleotide-diphospho-sugar transferases"/>
    <property type="match status" value="1"/>
</dbReference>
<feature type="coiled-coil region" evidence="1">
    <location>
        <begin position="490"/>
        <end position="552"/>
    </location>
</feature>
<proteinExistence type="predicted"/>
<evidence type="ECO:0000256" key="2">
    <source>
        <dbReference type="SAM" id="MobiDB-lite"/>
    </source>
</evidence>
<dbReference type="OrthoDB" id="153025at2"/>
<dbReference type="RefSeq" id="WP_090968297.1">
    <property type="nucleotide sequence ID" value="NZ_FNRT01000002.1"/>
</dbReference>
<dbReference type="Gene3D" id="3.90.550.10">
    <property type="entry name" value="Spore Coat Polysaccharide Biosynthesis Protein SpsA, Chain A"/>
    <property type="match status" value="1"/>
</dbReference>
<evidence type="ECO:0000313" key="4">
    <source>
        <dbReference type="EMBL" id="SEB85567.1"/>
    </source>
</evidence>
<organism evidence="4 5">
    <name type="scientific">Nocardioides exalbidus</name>
    <dbReference type="NCBI Taxonomy" id="402596"/>
    <lineage>
        <taxon>Bacteria</taxon>
        <taxon>Bacillati</taxon>
        <taxon>Actinomycetota</taxon>
        <taxon>Actinomycetes</taxon>
        <taxon>Propionibacteriales</taxon>
        <taxon>Nocardioidaceae</taxon>
        <taxon>Nocardioides</taxon>
    </lineage>
</organism>
<dbReference type="EMBL" id="FNRT01000002">
    <property type="protein sequence ID" value="SEB85567.1"/>
    <property type="molecule type" value="Genomic_DNA"/>
</dbReference>
<dbReference type="GO" id="GO:0016740">
    <property type="term" value="F:transferase activity"/>
    <property type="evidence" value="ECO:0007669"/>
    <property type="project" value="UniProtKB-KW"/>
</dbReference>
<feature type="domain" description="Glycosyltransferase 2-like" evidence="3">
    <location>
        <begin position="283"/>
        <end position="340"/>
    </location>
</feature>
<accession>A0A1H4MRT6</accession>
<keyword evidence="5" id="KW-1185">Reference proteome</keyword>
<dbReference type="AlphaFoldDB" id="A0A1H4MRT6"/>
<dbReference type="Pfam" id="PF00535">
    <property type="entry name" value="Glycos_transf_2"/>
    <property type="match status" value="1"/>
</dbReference>
<keyword evidence="1" id="KW-0175">Coiled coil</keyword>
<dbReference type="STRING" id="402596.SAMN04489844_1199"/>